<feature type="domain" description="HTH gntR-type" evidence="4">
    <location>
        <begin position="11"/>
        <end position="79"/>
    </location>
</feature>
<dbReference type="RefSeq" id="WP_055634072.1">
    <property type="nucleotide sequence ID" value="NZ_JBIRRP010000009.1"/>
</dbReference>
<evidence type="ECO:0000256" key="3">
    <source>
        <dbReference type="ARBA" id="ARBA00023163"/>
    </source>
</evidence>
<dbReference type="CDD" id="cd07377">
    <property type="entry name" value="WHTH_GntR"/>
    <property type="match status" value="1"/>
</dbReference>
<evidence type="ECO:0000313" key="6">
    <source>
        <dbReference type="Proteomes" id="UP000052982"/>
    </source>
</evidence>
<dbReference type="PANTHER" id="PTHR44846">
    <property type="entry name" value="MANNOSYL-D-GLYCERATE TRANSPORT/METABOLISM SYSTEM REPRESSOR MNGR-RELATED"/>
    <property type="match status" value="1"/>
</dbReference>
<dbReference type="PRINTS" id="PR00035">
    <property type="entry name" value="HTHGNTR"/>
</dbReference>
<protein>
    <submittedName>
        <fullName evidence="5">GntR family transcriptional regulator</fullName>
    </submittedName>
</protein>
<gene>
    <name evidence="5" type="ORF">AQJ64_26260</name>
</gene>
<dbReference type="GO" id="GO:0003700">
    <property type="term" value="F:DNA-binding transcription factor activity"/>
    <property type="evidence" value="ECO:0007669"/>
    <property type="project" value="InterPro"/>
</dbReference>
<dbReference type="AlphaFoldDB" id="A0A101STU4"/>
<dbReference type="GO" id="GO:0003677">
    <property type="term" value="F:DNA binding"/>
    <property type="evidence" value="ECO:0007669"/>
    <property type="project" value="UniProtKB-KW"/>
</dbReference>
<keyword evidence="1" id="KW-0805">Transcription regulation</keyword>
<organism evidence="5 6">
    <name type="scientific">Streptomyces griseoruber</name>
    <dbReference type="NCBI Taxonomy" id="1943"/>
    <lineage>
        <taxon>Bacteria</taxon>
        <taxon>Bacillati</taxon>
        <taxon>Actinomycetota</taxon>
        <taxon>Actinomycetes</taxon>
        <taxon>Kitasatosporales</taxon>
        <taxon>Streptomycetaceae</taxon>
        <taxon>Streptomyces</taxon>
    </lineage>
</organism>
<name>A0A101STU4_9ACTN</name>
<accession>A0A101STU4</accession>
<evidence type="ECO:0000313" key="5">
    <source>
        <dbReference type="EMBL" id="KUN79937.1"/>
    </source>
</evidence>
<keyword evidence="2" id="KW-0238">DNA-binding</keyword>
<dbReference type="InterPro" id="IPR050679">
    <property type="entry name" value="Bact_HTH_transcr_reg"/>
</dbReference>
<comment type="caution">
    <text evidence="5">The sequence shown here is derived from an EMBL/GenBank/DDBJ whole genome shotgun (WGS) entry which is preliminary data.</text>
</comment>
<dbReference type="Pfam" id="PF00392">
    <property type="entry name" value="GntR"/>
    <property type="match status" value="1"/>
</dbReference>
<dbReference type="Proteomes" id="UP000052982">
    <property type="component" value="Unassembled WGS sequence"/>
</dbReference>
<dbReference type="SMART" id="SM00345">
    <property type="entry name" value="HTH_GNTR"/>
    <property type="match status" value="1"/>
</dbReference>
<keyword evidence="3" id="KW-0804">Transcription</keyword>
<dbReference type="STRING" id="1943.AQJ64_26260"/>
<keyword evidence="6" id="KW-1185">Reference proteome</keyword>
<dbReference type="PROSITE" id="PS50949">
    <property type="entry name" value="HTH_GNTR"/>
    <property type="match status" value="1"/>
</dbReference>
<dbReference type="InterPro" id="IPR000524">
    <property type="entry name" value="Tscrpt_reg_HTH_GntR"/>
</dbReference>
<dbReference type="OrthoDB" id="7363114at2"/>
<dbReference type="InterPro" id="IPR036390">
    <property type="entry name" value="WH_DNA-bd_sf"/>
</dbReference>
<proteinExistence type="predicted"/>
<evidence type="ECO:0000256" key="2">
    <source>
        <dbReference type="ARBA" id="ARBA00023125"/>
    </source>
</evidence>
<sequence length="290" mass="32550">MDAQQSGDVGGREFQRVADDLRARMANGTYPLRSFLPSQRDLAEEYGVSRDTIQRVLRELANEGWIESRQGSGSRVVKMQRIQSSTPRATRQSHGATLGPLLSEAFEQPEVTLDVYTLTSESLDAHIRLQAERIHGGSIAPQHIGLRMILPSEELNLPYPRVKDDKDDDRLKNRLHEIADRHTASLRGVLKDLRTEKLVPSVDVQIRHVALTPTFKLYVFNGTEVLHGPYEVIQRQIELDSGEEVTALDVLGLGATLTHQVKDGDPDSPGSVFVDTWQSWFDSVWNHLAE</sequence>
<dbReference type="EMBL" id="LMWW01000045">
    <property type="protein sequence ID" value="KUN79937.1"/>
    <property type="molecule type" value="Genomic_DNA"/>
</dbReference>
<evidence type="ECO:0000259" key="4">
    <source>
        <dbReference type="PROSITE" id="PS50949"/>
    </source>
</evidence>
<dbReference type="Gene3D" id="1.10.10.10">
    <property type="entry name" value="Winged helix-like DNA-binding domain superfamily/Winged helix DNA-binding domain"/>
    <property type="match status" value="1"/>
</dbReference>
<evidence type="ECO:0000256" key="1">
    <source>
        <dbReference type="ARBA" id="ARBA00023015"/>
    </source>
</evidence>
<dbReference type="SUPFAM" id="SSF46785">
    <property type="entry name" value="Winged helix' DNA-binding domain"/>
    <property type="match status" value="1"/>
</dbReference>
<reference evidence="5 6" key="1">
    <citation type="submission" date="2015-10" db="EMBL/GenBank/DDBJ databases">
        <title>Draft genome sequence of Streptomyces griseoruber DSM 40281, type strain for the species Streptomyces griseoruber.</title>
        <authorList>
            <person name="Ruckert C."/>
            <person name="Winkler A."/>
            <person name="Kalinowski J."/>
            <person name="Kampfer P."/>
            <person name="Glaeser S."/>
        </authorList>
    </citation>
    <scope>NUCLEOTIDE SEQUENCE [LARGE SCALE GENOMIC DNA]</scope>
    <source>
        <strain evidence="5 6">DSM 40281</strain>
    </source>
</reference>
<dbReference type="InterPro" id="IPR036388">
    <property type="entry name" value="WH-like_DNA-bd_sf"/>
</dbReference>